<evidence type="ECO:0000256" key="1">
    <source>
        <dbReference type="SAM" id="SignalP"/>
    </source>
</evidence>
<evidence type="ECO:0008006" key="4">
    <source>
        <dbReference type="Google" id="ProtNLM"/>
    </source>
</evidence>
<gene>
    <name evidence="2" type="ORF">SAMN03080618_00269</name>
</gene>
<protein>
    <recommendedName>
        <fullName evidence="4">DUF1344 domain-containing protein</fullName>
    </recommendedName>
</protein>
<organism evidence="2 3">
    <name type="scientific">Aquamicrobium aerolatum DSM 21857</name>
    <dbReference type="NCBI Taxonomy" id="1121003"/>
    <lineage>
        <taxon>Bacteria</taxon>
        <taxon>Pseudomonadati</taxon>
        <taxon>Pseudomonadota</taxon>
        <taxon>Alphaproteobacteria</taxon>
        <taxon>Hyphomicrobiales</taxon>
        <taxon>Phyllobacteriaceae</taxon>
        <taxon>Aerobium</taxon>
    </lineage>
</organism>
<dbReference type="STRING" id="1121003.SAMN03080618_00269"/>
<dbReference type="InterPro" id="IPR009780">
    <property type="entry name" value="DUF1344"/>
</dbReference>
<keyword evidence="3" id="KW-1185">Reference proteome</keyword>
<dbReference type="Proteomes" id="UP000242763">
    <property type="component" value="Unassembled WGS sequence"/>
</dbReference>
<feature type="signal peptide" evidence="1">
    <location>
        <begin position="1"/>
        <end position="26"/>
    </location>
</feature>
<dbReference type="EMBL" id="FORF01000001">
    <property type="protein sequence ID" value="SFI37034.1"/>
    <property type="molecule type" value="Genomic_DNA"/>
</dbReference>
<proteinExistence type="predicted"/>
<evidence type="ECO:0000313" key="3">
    <source>
        <dbReference type="Proteomes" id="UP000242763"/>
    </source>
</evidence>
<accession>A0A1I3HMT3</accession>
<dbReference type="AlphaFoldDB" id="A0A1I3HMT3"/>
<dbReference type="OrthoDB" id="7872012at2"/>
<reference evidence="3" key="1">
    <citation type="submission" date="2016-10" db="EMBL/GenBank/DDBJ databases">
        <authorList>
            <person name="Varghese N."/>
            <person name="Submissions S."/>
        </authorList>
    </citation>
    <scope>NUCLEOTIDE SEQUENCE [LARGE SCALE GENOMIC DNA]</scope>
    <source>
        <strain evidence="3">DSM 21857</strain>
    </source>
</reference>
<sequence>MRLVTQIFSALVIAATLGLSTAPSMAADDEGTIKRIDTEAQTITLDNGNTYKLPGEFNAEALTEGADVIVAYETVDGTKQITDIVIYE</sequence>
<feature type="chain" id="PRO_5017371467" description="DUF1344 domain-containing protein" evidence="1">
    <location>
        <begin position="27"/>
        <end position="88"/>
    </location>
</feature>
<keyword evidence="1" id="KW-0732">Signal</keyword>
<evidence type="ECO:0000313" key="2">
    <source>
        <dbReference type="EMBL" id="SFI37034.1"/>
    </source>
</evidence>
<name>A0A1I3HMT3_9HYPH</name>
<dbReference type="Pfam" id="PF07076">
    <property type="entry name" value="DUF1344"/>
    <property type="match status" value="1"/>
</dbReference>